<dbReference type="EMBL" id="HBUF01150247">
    <property type="protein sequence ID" value="CAG6648065.1"/>
    <property type="molecule type" value="Transcribed_RNA"/>
</dbReference>
<name>A0A8D8W7Q8_9HEMI</name>
<reference evidence="1" key="1">
    <citation type="submission" date="2021-05" db="EMBL/GenBank/DDBJ databases">
        <authorList>
            <person name="Alioto T."/>
            <person name="Alioto T."/>
            <person name="Gomez Garrido J."/>
        </authorList>
    </citation>
    <scope>NUCLEOTIDE SEQUENCE</scope>
</reference>
<organism evidence="1">
    <name type="scientific">Cacopsylla melanoneura</name>
    <dbReference type="NCBI Taxonomy" id="428564"/>
    <lineage>
        <taxon>Eukaryota</taxon>
        <taxon>Metazoa</taxon>
        <taxon>Ecdysozoa</taxon>
        <taxon>Arthropoda</taxon>
        <taxon>Hexapoda</taxon>
        <taxon>Insecta</taxon>
        <taxon>Pterygota</taxon>
        <taxon>Neoptera</taxon>
        <taxon>Paraneoptera</taxon>
        <taxon>Hemiptera</taxon>
        <taxon>Sternorrhyncha</taxon>
        <taxon>Psylloidea</taxon>
        <taxon>Psyllidae</taxon>
        <taxon>Psyllinae</taxon>
        <taxon>Cacopsylla</taxon>
    </lineage>
</organism>
<protein>
    <submittedName>
        <fullName evidence="1">Uncharacterized protein</fullName>
    </submittedName>
</protein>
<dbReference type="AlphaFoldDB" id="A0A8D8W7Q8"/>
<sequence length="111" mass="12468">MYYQRLLLLQLLRLPTLLLLLLFSSILSQFVSNVISKSSHTHTRMSTLSVSLHAGSICSLPSPFTFSSVQIRSACPIASYSIMTYSMLRFIDVLNKKFSLTTRLFNSLATS</sequence>
<accession>A0A8D8W7Q8</accession>
<evidence type="ECO:0000313" key="1">
    <source>
        <dbReference type="EMBL" id="CAG6648065.1"/>
    </source>
</evidence>
<proteinExistence type="predicted"/>